<reference evidence="2" key="1">
    <citation type="journal article" date="2022" name="Mol. Ecol. Resour.">
        <title>The genomes of chicory, endive, great burdock and yacon provide insights into Asteraceae palaeo-polyploidization history and plant inulin production.</title>
        <authorList>
            <person name="Fan W."/>
            <person name="Wang S."/>
            <person name="Wang H."/>
            <person name="Wang A."/>
            <person name="Jiang F."/>
            <person name="Liu H."/>
            <person name="Zhao H."/>
            <person name="Xu D."/>
            <person name="Zhang Y."/>
        </authorList>
    </citation>
    <scope>NUCLEOTIDE SEQUENCE [LARGE SCALE GENOMIC DNA]</scope>
    <source>
        <strain evidence="2">cv. Yunnan</strain>
    </source>
</reference>
<evidence type="ECO:0000313" key="2">
    <source>
        <dbReference type="Proteomes" id="UP001056120"/>
    </source>
</evidence>
<name>A0ACB9GP79_9ASTR</name>
<reference evidence="1 2" key="2">
    <citation type="journal article" date="2022" name="Mol. Ecol. Resour.">
        <title>The genomes of chicory, endive, great burdock and yacon provide insights into Asteraceae paleo-polyploidization history and plant inulin production.</title>
        <authorList>
            <person name="Fan W."/>
            <person name="Wang S."/>
            <person name="Wang H."/>
            <person name="Wang A."/>
            <person name="Jiang F."/>
            <person name="Liu H."/>
            <person name="Zhao H."/>
            <person name="Xu D."/>
            <person name="Zhang Y."/>
        </authorList>
    </citation>
    <scope>NUCLEOTIDE SEQUENCE [LARGE SCALE GENOMIC DNA]</scope>
    <source>
        <strain evidence="2">cv. Yunnan</strain>
        <tissue evidence="1">Leaves</tissue>
    </source>
</reference>
<dbReference type="Proteomes" id="UP001056120">
    <property type="component" value="Linkage Group LG14"/>
</dbReference>
<evidence type="ECO:0000313" key="1">
    <source>
        <dbReference type="EMBL" id="KAI3784900.1"/>
    </source>
</evidence>
<protein>
    <submittedName>
        <fullName evidence="1">Uncharacterized protein</fullName>
    </submittedName>
</protein>
<organism evidence="1 2">
    <name type="scientific">Smallanthus sonchifolius</name>
    <dbReference type="NCBI Taxonomy" id="185202"/>
    <lineage>
        <taxon>Eukaryota</taxon>
        <taxon>Viridiplantae</taxon>
        <taxon>Streptophyta</taxon>
        <taxon>Embryophyta</taxon>
        <taxon>Tracheophyta</taxon>
        <taxon>Spermatophyta</taxon>
        <taxon>Magnoliopsida</taxon>
        <taxon>eudicotyledons</taxon>
        <taxon>Gunneridae</taxon>
        <taxon>Pentapetalae</taxon>
        <taxon>asterids</taxon>
        <taxon>campanulids</taxon>
        <taxon>Asterales</taxon>
        <taxon>Asteraceae</taxon>
        <taxon>Asteroideae</taxon>
        <taxon>Heliantheae alliance</taxon>
        <taxon>Millerieae</taxon>
        <taxon>Smallanthus</taxon>
    </lineage>
</organism>
<proteinExistence type="predicted"/>
<comment type="caution">
    <text evidence="1">The sequence shown here is derived from an EMBL/GenBank/DDBJ whole genome shotgun (WGS) entry which is preliminary data.</text>
</comment>
<sequence>MRNKHVVVIPFPAQGHVMQLMEVARCFTSDGLKVTFVNMEFTHKQVMSAWSDGQSDLMQMVCITDEMEPDDRKDLRKLLEAMSRVGPNKLEELIKGINKVDDDEITCIIADNCMGWVIRVAQKMGIRQATYYVGSAANLALLLSLQKLMEDEVIDTKGVPLKNEMVQLSTTMPSMDPAHFPWLCMGDPVSNQIIFDIMVLEGKEAAEASDYIICNSHMELEPGAFSLFPKMLPIGPLLSTTRSAKQAGHFWKADNTCQNWLDQQPVCSVIYVAFGSLTVFDQNQFEELALGLELTNKPFLWAVRPDMPYVYPSGYMDRVSSHGKVVSWAPQQEVLNHPSVACFVSHCGWNSTMEGVSNGVPFLCWPYVGDHFSNTTYIRDIWKTGLGLDKDESGVVTRGEIKSKVEQLLSNKTLKENALNLQEKLPSGNSSYNNIRKFIDWIKEGGDNLPANEEAQTSC</sequence>
<gene>
    <name evidence="1" type="ORF">L1987_44008</name>
</gene>
<keyword evidence="2" id="KW-1185">Reference proteome</keyword>
<dbReference type="EMBL" id="CM042031">
    <property type="protein sequence ID" value="KAI3784900.1"/>
    <property type="molecule type" value="Genomic_DNA"/>
</dbReference>
<accession>A0ACB9GP79</accession>